<dbReference type="Proteomes" id="UP000287547">
    <property type="component" value="Unassembled WGS sequence"/>
</dbReference>
<accession>A0A428ZHI3</accession>
<dbReference type="AlphaFoldDB" id="A0A428ZHI3"/>
<name>A0A428ZHI3_KIBAR</name>
<evidence type="ECO:0000313" key="2">
    <source>
        <dbReference type="EMBL" id="RSM87552.1"/>
    </source>
</evidence>
<dbReference type="Pfam" id="PF13483">
    <property type="entry name" value="Lactamase_B_3"/>
    <property type="match status" value="1"/>
</dbReference>
<dbReference type="InterPro" id="IPR036866">
    <property type="entry name" value="RibonucZ/Hydroxyglut_hydro"/>
</dbReference>
<dbReference type="SUPFAM" id="SSF56281">
    <property type="entry name" value="Metallo-hydrolase/oxidoreductase"/>
    <property type="match status" value="1"/>
</dbReference>
<dbReference type="RefSeq" id="WP_037273325.1">
    <property type="nucleotide sequence ID" value="NZ_QHKI01000006.1"/>
</dbReference>
<dbReference type="InterPro" id="IPR050114">
    <property type="entry name" value="UPF0173_UPF0282_UlaG_hydrolase"/>
</dbReference>
<dbReference type="EMBL" id="QHKI01000006">
    <property type="protein sequence ID" value="RSM87552.1"/>
    <property type="molecule type" value="Genomic_DNA"/>
</dbReference>
<evidence type="ECO:0000259" key="1">
    <source>
        <dbReference type="SMART" id="SM00849"/>
    </source>
</evidence>
<gene>
    <name evidence="2" type="ORF">DMH04_11140</name>
</gene>
<dbReference type="PANTHER" id="PTHR43546">
    <property type="entry name" value="UPF0173 METAL-DEPENDENT HYDROLASE MJ1163-RELATED"/>
    <property type="match status" value="1"/>
</dbReference>
<proteinExistence type="predicted"/>
<dbReference type="GO" id="GO:0016787">
    <property type="term" value="F:hydrolase activity"/>
    <property type="evidence" value="ECO:0007669"/>
    <property type="project" value="UniProtKB-KW"/>
</dbReference>
<dbReference type="Gene3D" id="3.60.15.10">
    <property type="entry name" value="Ribonuclease Z/Hydroxyacylglutathione hydrolase-like"/>
    <property type="match status" value="1"/>
</dbReference>
<dbReference type="OrthoDB" id="3190691at2"/>
<protein>
    <submittedName>
        <fullName evidence="2">MBL fold metallo-hydrolase</fullName>
    </submittedName>
</protein>
<dbReference type="InterPro" id="IPR001279">
    <property type="entry name" value="Metallo-B-lactamas"/>
</dbReference>
<comment type="caution">
    <text evidence="2">The sequence shown here is derived from an EMBL/GenBank/DDBJ whole genome shotgun (WGS) entry which is preliminary data.</text>
</comment>
<reference evidence="2 3" key="1">
    <citation type="submission" date="2018-05" db="EMBL/GenBank/DDBJ databases">
        <title>Evolution of GPA BGCs.</title>
        <authorList>
            <person name="Waglechner N."/>
            <person name="Wright G.D."/>
        </authorList>
    </citation>
    <scope>NUCLEOTIDE SEQUENCE [LARGE SCALE GENOMIC DNA]</scope>
    <source>
        <strain evidence="2 3">A82846</strain>
    </source>
</reference>
<feature type="domain" description="Metallo-beta-lactamase" evidence="1">
    <location>
        <begin position="7"/>
        <end position="173"/>
    </location>
</feature>
<sequence>MRLIHYGHACVLLELPQRVLIDPGAYSAGFEDVADLDLVLITHAHPDHLDADRLRALLANSPQAIVVHSPSAASVLSGLDMVVATPGDKLMIAGVEITVTGNGAHACIHPDLAGSDNNGYLVNGAVLHPGDALQPVDGPVDVLLVPAAGPWMKIQEGIDYLRDVTPRVAVPIHQGGLAPVHQHLHHQLLTNLAPEGTEVVVLDHAVPREFG</sequence>
<evidence type="ECO:0000313" key="3">
    <source>
        <dbReference type="Proteomes" id="UP000287547"/>
    </source>
</evidence>
<dbReference type="SMART" id="SM00849">
    <property type="entry name" value="Lactamase_B"/>
    <property type="match status" value="1"/>
</dbReference>
<dbReference type="PANTHER" id="PTHR43546:SF3">
    <property type="entry name" value="UPF0173 METAL-DEPENDENT HYDROLASE MJ1163"/>
    <property type="match status" value="1"/>
</dbReference>
<keyword evidence="2" id="KW-0378">Hydrolase</keyword>
<organism evidence="2 3">
    <name type="scientific">Kibdelosporangium aridum</name>
    <dbReference type="NCBI Taxonomy" id="2030"/>
    <lineage>
        <taxon>Bacteria</taxon>
        <taxon>Bacillati</taxon>
        <taxon>Actinomycetota</taxon>
        <taxon>Actinomycetes</taxon>
        <taxon>Pseudonocardiales</taxon>
        <taxon>Pseudonocardiaceae</taxon>
        <taxon>Kibdelosporangium</taxon>
    </lineage>
</organism>